<evidence type="ECO:0000313" key="2">
    <source>
        <dbReference type="Proteomes" id="UP000018747"/>
    </source>
</evidence>
<dbReference type="Proteomes" id="UP000018747">
    <property type="component" value="Unassembled WGS sequence"/>
</dbReference>
<proteinExistence type="predicted"/>
<dbReference type="AlphaFoldDB" id="V6I3T5"/>
<comment type="caution">
    <text evidence="1">The sequence shown here is derived from an EMBL/GenBank/DDBJ whole genome shotgun (WGS) entry which is preliminary data.</text>
</comment>
<keyword evidence="2" id="KW-1185">Reference proteome</keyword>
<gene>
    <name evidence="1" type="ORF">LEP1GSC062_4015</name>
</gene>
<reference evidence="1" key="1">
    <citation type="submission" date="2013-05" db="EMBL/GenBank/DDBJ databases">
        <authorList>
            <person name="Harkins D.M."/>
            <person name="Durkin A.S."/>
            <person name="Brinkac L.M."/>
            <person name="Haft D.H."/>
            <person name="Selengut J.D."/>
            <person name="Sanka R."/>
            <person name="DePew J."/>
            <person name="Purushe J."/>
            <person name="Hartskeerl R.A."/>
            <person name="Ahmed A."/>
            <person name="van der Linden H."/>
            <person name="Goris M.G.A."/>
            <person name="Vinetz J.M."/>
            <person name="Sutton G.G."/>
            <person name="Nierman W.C."/>
            <person name="Fouts D.E."/>
        </authorList>
    </citation>
    <scope>NUCLEOTIDE SEQUENCE [LARGE SCALE GENOMIC DNA]</scope>
    <source>
        <strain evidence="1">L 60</strain>
    </source>
</reference>
<accession>V6I3T5</accession>
<name>V6I3T5_9LEPT</name>
<sequence>MEEVVVPTNSLKRISRKNLNTGIPTIFFHNRLCHLQN</sequence>
<protein>
    <submittedName>
        <fullName evidence="1">Uncharacterized protein</fullName>
    </submittedName>
</protein>
<dbReference type="EMBL" id="AHMT02000002">
    <property type="protein sequence ID" value="EQA64661.1"/>
    <property type="molecule type" value="Genomic_DNA"/>
</dbReference>
<evidence type="ECO:0000313" key="1">
    <source>
        <dbReference type="EMBL" id="EQA64661.1"/>
    </source>
</evidence>
<organism evidence="1 2">
    <name type="scientific">Leptospira alexanderi serovar Manhao 3 str. L 60</name>
    <dbReference type="NCBI Taxonomy" id="1049759"/>
    <lineage>
        <taxon>Bacteria</taxon>
        <taxon>Pseudomonadati</taxon>
        <taxon>Spirochaetota</taxon>
        <taxon>Spirochaetia</taxon>
        <taxon>Leptospirales</taxon>
        <taxon>Leptospiraceae</taxon>
        <taxon>Leptospira</taxon>
    </lineage>
</organism>